<dbReference type="SMART" id="SM00248">
    <property type="entry name" value="ANK"/>
    <property type="match status" value="2"/>
</dbReference>
<sequence length="509" mass="54937">MGQQQSKDELLYQQVNYGNVEGIKALRSQGAGLEWIDSEGKTALLVACMNPELYNVAKTLIELGANVNAYRPGRHAGTPLHHAAKRGLEHTVKLLLSHGANPLVMNDDCQTPLDVARAKGYSNVVRTIEGHICLFSGWLRELYGPGFLELLAPQLLSRKVWVVILPCGSRNLRKPLKLELAIYAGLQDAQPRTTIPLWKANLEEPNFNQPDPAAVISDFSKSTRIKLAPVHENEKHQLQRFCNACKGIPQVTHPLFPFNDQVPTAPAPNSEDEELAMAINASLQSAALQRPPHTDTYIGSETDASTSTANSMNSTSHQENNTTGMASTSHDTSGSKCEVQEAGSTSSPAKDSKIYNPVPSVVQPTLENPSLASMPSAPPAVDVANYDGPILYPSIDMSPVDLSSPNVDAVSSRVDEKNKDSVTSSCTICLDAPLEGACIPCGHMAGCMSCLNEIKAKKWGCPVCRAKIDQVIVGNIIAKRKWASAAEYSFIPRTGEKSPATELVKSILV</sequence>
<gene>
    <name evidence="7" type="ORF">Sradi_3581900</name>
</gene>
<dbReference type="PROSITE" id="PS50088">
    <property type="entry name" value="ANK_REPEAT"/>
    <property type="match status" value="2"/>
</dbReference>
<reference evidence="7" key="2">
    <citation type="journal article" date="2024" name="Plant">
        <title>Genomic evolution and insights into agronomic trait innovations of Sesamum species.</title>
        <authorList>
            <person name="Miao H."/>
            <person name="Wang L."/>
            <person name="Qu L."/>
            <person name="Liu H."/>
            <person name="Sun Y."/>
            <person name="Le M."/>
            <person name="Wang Q."/>
            <person name="Wei S."/>
            <person name="Zheng Y."/>
            <person name="Lin W."/>
            <person name="Duan Y."/>
            <person name="Cao H."/>
            <person name="Xiong S."/>
            <person name="Wang X."/>
            <person name="Wei L."/>
            <person name="Li C."/>
            <person name="Ma Q."/>
            <person name="Ju M."/>
            <person name="Zhao R."/>
            <person name="Li G."/>
            <person name="Mu C."/>
            <person name="Tian Q."/>
            <person name="Mei H."/>
            <person name="Zhang T."/>
            <person name="Gao T."/>
            <person name="Zhang H."/>
        </authorList>
    </citation>
    <scope>NUCLEOTIDE SEQUENCE</scope>
    <source>
        <strain evidence="7">G02</strain>
    </source>
</reference>
<evidence type="ECO:0000256" key="5">
    <source>
        <dbReference type="SAM" id="MobiDB-lite"/>
    </source>
</evidence>
<feature type="repeat" description="ANK" evidence="3">
    <location>
        <begin position="75"/>
        <end position="107"/>
    </location>
</feature>
<dbReference type="Pfam" id="PF12796">
    <property type="entry name" value="Ank_2"/>
    <property type="match status" value="1"/>
</dbReference>
<dbReference type="AlphaFoldDB" id="A0AAW2QGJ4"/>
<evidence type="ECO:0000256" key="3">
    <source>
        <dbReference type="PROSITE-ProRule" id="PRU00023"/>
    </source>
</evidence>
<proteinExistence type="predicted"/>
<dbReference type="EMBL" id="JACGWJ010000015">
    <property type="protein sequence ID" value="KAL0366918.1"/>
    <property type="molecule type" value="Genomic_DNA"/>
</dbReference>
<dbReference type="PROSITE" id="PS50297">
    <property type="entry name" value="ANK_REP_REGION"/>
    <property type="match status" value="2"/>
</dbReference>
<reference evidence="7" key="1">
    <citation type="submission" date="2020-06" db="EMBL/GenBank/DDBJ databases">
        <authorList>
            <person name="Li T."/>
            <person name="Hu X."/>
            <person name="Zhang T."/>
            <person name="Song X."/>
            <person name="Zhang H."/>
            <person name="Dai N."/>
            <person name="Sheng W."/>
            <person name="Hou X."/>
            <person name="Wei L."/>
        </authorList>
    </citation>
    <scope>NUCLEOTIDE SEQUENCE</scope>
    <source>
        <strain evidence="7">G02</strain>
        <tissue evidence="7">Leaf</tissue>
    </source>
</reference>
<evidence type="ECO:0000256" key="2">
    <source>
        <dbReference type="ARBA" id="ARBA00023043"/>
    </source>
</evidence>
<dbReference type="SUPFAM" id="SSF57850">
    <property type="entry name" value="RING/U-box"/>
    <property type="match status" value="1"/>
</dbReference>
<dbReference type="SUPFAM" id="SSF48403">
    <property type="entry name" value="Ankyrin repeat"/>
    <property type="match status" value="1"/>
</dbReference>
<dbReference type="Pfam" id="PF00023">
    <property type="entry name" value="Ank"/>
    <property type="match status" value="1"/>
</dbReference>
<dbReference type="SMART" id="SM00184">
    <property type="entry name" value="RING"/>
    <property type="match status" value="1"/>
</dbReference>
<keyword evidence="2 3" id="KW-0040">ANK repeat</keyword>
<evidence type="ECO:0000313" key="7">
    <source>
        <dbReference type="EMBL" id="KAL0366918.1"/>
    </source>
</evidence>
<evidence type="ECO:0000256" key="1">
    <source>
        <dbReference type="ARBA" id="ARBA00022737"/>
    </source>
</evidence>
<keyword evidence="4" id="KW-0863">Zinc-finger</keyword>
<feature type="domain" description="RING-type" evidence="6">
    <location>
        <begin position="426"/>
        <end position="465"/>
    </location>
</feature>
<dbReference type="InterPro" id="IPR003903">
    <property type="entry name" value="UIM_dom"/>
</dbReference>
<organism evidence="7">
    <name type="scientific">Sesamum radiatum</name>
    <name type="common">Black benniseed</name>
    <dbReference type="NCBI Taxonomy" id="300843"/>
    <lineage>
        <taxon>Eukaryota</taxon>
        <taxon>Viridiplantae</taxon>
        <taxon>Streptophyta</taxon>
        <taxon>Embryophyta</taxon>
        <taxon>Tracheophyta</taxon>
        <taxon>Spermatophyta</taxon>
        <taxon>Magnoliopsida</taxon>
        <taxon>eudicotyledons</taxon>
        <taxon>Gunneridae</taxon>
        <taxon>Pentapetalae</taxon>
        <taxon>asterids</taxon>
        <taxon>lamiids</taxon>
        <taxon>Lamiales</taxon>
        <taxon>Pedaliaceae</taxon>
        <taxon>Sesamum</taxon>
    </lineage>
</organism>
<dbReference type="Pfam" id="PF13920">
    <property type="entry name" value="zf-C3HC4_3"/>
    <property type="match status" value="1"/>
</dbReference>
<feature type="compositionally biased region" description="Low complexity" evidence="5">
    <location>
        <begin position="302"/>
        <end position="316"/>
    </location>
</feature>
<dbReference type="PROSITE" id="PS50089">
    <property type="entry name" value="ZF_RING_2"/>
    <property type="match status" value="1"/>
</dbReference>
<dbReference type="PROSITE" id="PS50330">
    <property type="entry name" value="UIM"/>
    <property type="match status" value="1"/>
</dbReference>
<evidence type="ECO:0000259" key="6">
    <source>
        <dbReference type="PROSITE" id="PS50089"/>
    </source>
</evidence>
<feature type="region of interest" description="Disordered" evidence="5">
    <location>
        <begin position="287"/>
        <end position="361"/>
    </location>
</feature>
<accession>A0AAW2QGJ4</accession>
<dbReference type="CDD" id="cd23129">
    <property type="entry name" value="RING-HC_XBAT35-like"/>
    <property type="match status" value="1"/>
</dbReference>
<dbReference type="InterPro" id="IPR002110">
    <property type="entry name" value="Ankyrin_rpt"/>
</dbReference>
<comment type="caution">
    <text evidence="7">The sequence shown here is derived from an EMBL/GenBank/DDBJ whole genome shotgun (WGS) entry which is preliminary data.</text>
</comment>
<dbReference type="Gene3D" id="3.30.40.10">
    <property type="entry name" value="Zinc/RING finger domain, C3HC4 (zinc finger)"/>
    <property type="match status" value="1"/>
</dbReference>
<keyword evidence="1" id="KW-0677">Repeat</keyword>
<dbReference type="Gene3D" id="1.25.40.20">
    <property type="entry name" value="Ankyrin repeat-containing domain"/>
    <property type="match status" value="1"/>
</dbReference>
<dbReference type="InterPro" id="IPR001841">
    <property type="entry name" value="Znf_RING"/>
</dbReference>
<protein>
    <submittedName>
        <fullName evidence="7">E3 ubiquitin-protein ligase XBAT35</fullName>
    </submittedName>
</protein>
<feature type="compositionally biased region" description="Polar residues" evidence="5">
    <location>
        <begin position="317"/>
        <end position="335"/>
    </location>
</feature>
<dbReference type="GO" id="GO:0008270">
    <property type="term" value="F:zinc ion binding"/>
    <property type="evidence" value="ECO:0007669"/>
    <property type="project" value="UniProtKB-KW"/>
</dbReference>
<evidence type="ECO:0000256" key="4">
    <source>
        <dbReference type="PROSITE-ProRule" id="PRU00175"/>
    </source>
</evidence>
<dbReference type="InterPro" id="IPR013083">
    <property type="entry name" value="Znf_RING/FYVE/PHD"/>
</dbReference>
<dbReference type="InterPro" id="IPR036770">
    <property type="entry name" value="Ankyrin_rpt-contain_sf"/>
</dbReference>
<dbReference type="PANTHER" id="PTHR24171">
    <property type="entry name" value="ANKYRIN REPEAT DOMAIN-CONTAINING PROTEIN 39-RELATED"/>
    <property type="match status" value="1"/>
</dbReference>
<name>A0AAW2QGJ4_SESRA</name>
<keyword evidence="4" id="KW-0479">Metal-binding</keyword>
<keyword evidence="4" id="KW-0862">Zinc</keyword>
<dbReference type="PANTHER" id="PTHR24171:SF9">
    <property type="entry name" value="ANKYRIN REPEAT DOMAIN-CONTAINING PROTEIN 39"/>
    <property type="match status" value="1"/>
</dbReference>
<feature type="repeat" description="ANK" evidence="3">
    <location>
        <begin position="39"/>
        <end position="72"/>
    </location>
</feature>